<sequence length="142" mass="15956">MLGPPGKPRKGRYVWRGLSRSCCLSWVSKSTFITSAAAEITDILTNFAIVERFRRLISLCRYPTTGLTCWKSVLKVFSDCRMNDRNLNTSTTTGSRRFSEERATLFPSRHPRGLRSMLQGLAIVVRSGQHRSGETASGLNRT</sequence>
<reference evidence="1" key="2">
    <citation type="submission" date="2020-11" db="EMBL/GenBank/DDBJ databases">
        <authorList>
            <person name="McCartney M.A."/>
            <person name="Auch B."/>
            <person name="Kono T."/>
            <person name="Mallez S."/>
            <person name="Becker A."/>
            <person name="Gohl D.M."/>
            <person name="Silverstein K.A.T."/>
            <person name="Koren S."/>
            <person name="Bechman K.B."/>
            <person name="Herman A."/>
            <person name="Abrahante J.E."/>
            <person name="Garbe J."/>
        </authorList>
    </citation>
    <scope>NUCLEOTIDE SEQUENCE</scope>
    <source>
        <strain evidence="1">Duluth1</strain>
        <tissue evidence="1">Whole animal</tissue>
    </source>
</reference>
<accession>A0A9D4KRN0</accession>
<reference evidence="1" key="1">
    <citation type="journal article" date="2019" name="bioRxiv">
        <title>The Genome of the Zebra Mussel, Dreissena polymorpha: A Resource for Invasive Species Research.</title>
        <authorList>
            <person name="McCartney M.A."/>
            <person name="Auch B."/>
            <person name="Kono T."/>
            <person name="Mallez S."/>
            <person name="Zhang Y."/>
            <person name="Obille A."/>
            <person name="Becker A."/>
            <person name="Abrahante J.E."/>
            <person name="Garbe J."/>
            <person name="Badalamenti J.P."/>
            <person name="Herman A."/>
            <person name="Mangelson H."/>
            <person name="Liachko I."/>
            <person name="Sullivan S."/>
            <person name="Sone E.D."/>
            <person name="Koren S."/>
            <person name="Silverstein K.A.T."/>
            <person name="Beckman K.B."/>
            <person name="Gohl D.M."/>
        </authorList>
    </citation>
    <scope>NUCLEOTIDE SEQUENCE</scope>
    <source>
        <strain evidence="1">Duluth1</strain>
        <tissue evidence="1">Whole animal</tissue>
    </source>
</reference>
<comment type="caution">
    <text evidence="1">The sequence shown here is derived from an EMBL/GenBank/DDBJ whole genome shotgun (WGS) entry which is preliminary data.</text>
</comment>
<organism evidence="1 2">
    <name type="scientific">Dreissena polymorpha</name>
    <name type="common">Zebra mussel</name>
    <name type="synonym">Mytilus polymorpha</name>
    <dbReference type="NCBI Taxonomy" id="45954"/>
    <lineage>
        <taxon>Eukaryota</taxon>
        <taxon>Metazoa</taxon>
        <taxon>Spiralia</taxon>
        <taxon>Lophotrochozoa</taxon>
        <taxon>Mollusca</taxon>
        <taxon>Bivalvia</taxon>
        <taxon>Autobranchia</taxon>
        <taxon>Heteroconchia</taxon>
        <taxon>Euheterodonta</taxon>
        <taxon>Imparidentia</taxon>
        <taxon>Neoheterodontei</taxon>
        <taxon>Myida</taxon>
        <taxon>Dreissenoidea</taxon>
        <taxon>Dreissenidae</taxon>
        <taxon>Dreissena</taxon>
    </lineage>
</organism>
<evidence type="ECO:0000313" key="2">
    <source>
        <dbReference type="Proteomes" id="UP000828390"/>
    </source>
</evidence>
<proteinExistence type="predicted"/>
<dbReference type="Proteomes" id="UP000828390">
    <property type="component" value="Unassembled WGS sequence"/>
</dbReference>
<evidence type="ECO:0000313" key="1">
    <source>
        <dbReference type="EMBL" id="KAH3844596.1"/>
    </source>
</evidence>
<dbReference type="AlphaFoldDB" id="A0A9D4KRN0"/>
<dbReference type="EMBL" id="JAIWYP010000003">
    <property type="protein sequence ID" value="KAH3844596.1"/>
    <property type="molecule type" value="Genomic_DNA"/>
</dbReference>
<name>A0A9D4KRN0_DREPO</name>
<keyword evidence="2" id="KW-1185">Reference proteome</keyword>
<protein>
    <submittedName>
        <fullName evidence="1">Uncharacterized protein</fullName>
    </submittedName>
</protein>
<gene>
    <name evidence="1" type="ORF">DPMN_086855</name>
</gene>